<keyword evidence="3" id="KW-1185">Reference proteome</keyword>
<dbReference type="InterPro" id="IPR003812">
    <property type="entry name" value="Fido"/>
</dbReference>
<evidence type="ECO:0000313" key="2">
    <source>
        <dbReference type="EMBL" id="TDC47000.1"/>
    </source>
</evidence>
<comment type="caution">
    <text evidence="2">The sequence shown here is derived from an EMBL/GenBank/DDBJ whole genome shotgun (WGS) entry which is preliminary data.</text>
</comment>
<dbReference type="AlphaFoldDB" id="A0A4R4RCW8"/>
<evidence type="ECO:0000313" key="3">
    <source>
        <dbReference type="Proteomes" id="UP000295621"/>
    </source>
</evidence>
<organism evidence="2 3">
    <name type="scientific">Jiangella ureilytica</name>
    <dbReference type="NCBI Taxonomy" id="2530374"/>
    <lineage>
        <taxon>Bacteria</taxon>
        <taxon>Bacillati</taxon>
        <taxon>Actinomycetota</taxon>
        <taxon>Actinomycetes</taxon>
        <taxon>Jiangellales</taxon>
        <taxon>Jiangellaceae</taxon>
        <taxon>Jiangella</taxon>
    </lineage>
</organism>
<dbReference type="SUPFAM" id="SSF140931">
    <property type="entry name" value="Fic-like"/>
    <property type="match status" value="1"/>
</dbReference>
<name>A0A4R4RCW8_9ACTN</name>
<dbReference type="InterPro" id="IPR006440">
    <property type="entry name" value="Doc"/>
</dbReference>
<dbReference type="InterPro" id="IPR036597">
    <property type="entry name" value="Fido-like_dom_sf"/>
</dbReference>
<dbReference type="Gene3D" id="1.20.120.1870">
    <property type="entry name" value="Fic/DOC protein, Fido domain"/>
    <property type="match status" value="1"/>
</dbReference>
<gene>
    <name evidence="2" type="ORF">E1212_25475</name>
</gene>
<feature type="domain" description="Fido" evidence="1">
    <location>
        <begin position="5"/>
        <end position="121"/>
    </location>
</feature>
<dbReference type="Proteomes" id="UP000295621">
    <property type="component" value="Unassembled WGS sequence"/>
</dbReference>
<accession>A0A4R4RCW8</accession>
<protein>
    <recommendedName>
        <fullName evidence="1">Fido domain-containing protein</fullName>
    </recommendedName>
</protein>
<dbReference type="OrthoDB" id="9802752at2"/>
<evidence type="ECO:0000259" key="1">
    <source>
        <dbReference type="PROSITE" id="PS51459"/>
    </source>
</evidence>
<reference evidence="2 3" key="1">
    <citation type="submission" date="2019-02" db="EMBL/GenBank/DDBJ databases">
        <title>Draft genome sequences of novel Actinobacteria.</title>
        <authorList>
            <person name="Sahin N."/>
            <person name="Ay H."/>
            <person name="Saygin H."/>
        </authorList>
    </citation>
    <scope>NUCLEOTIDE SEQUENCE [LARGE SCALE GENOMIC DNA]</scope>
    <source>
        <strain evidence="2 3">KC603</strain>
    </source>
</reference>
<proteinExistence type="predicted"/>
<dbReference type="EMBL" id="SMKL01000084">
    <property type="protein sequence ID" value="TDC47000.1"/>
    <property type="molecule type" value="Genomic_DNA"/>
</dbReference>
<dbReference type="RefSeq" id="WP_131987708.1">
    <property type="nucleotide sequence ID" value="NZ_SMKL01000084.1"/>
</dbReference>
<dbReference type="Pfam" id="PF02661">
    <property type="entry name" value="Fic"/>
    <property type="match status" value="1"/>
</dbReference>
<sequence length="127" mass="13798">MTVYLSLVDVLAVAEEILDRPAEVRDLGLLDSAVHRPQASMFDADAYPDVPTKAAAVLESLARNHPLIDGNERLAWAATPVVLLENGLSLLDVDQIVAYDFMIEVAEGKLELAEMAAWLAENVTPLD</sequence>
<dbReference type="PANTHER" id="PTHR39426:SF1">
    <property type="entry name" value="HOMOLOGY TO DEATH-ON-CURING PROTEIN OF PHAGE P1"/>
    <property type="match status" value="1"/>
</dbReference>
<dbReference type="InterPro" id="IPR053737">
    <property type="entry name" value="Type_II_TA_Toxin"/>
</dbReference>
<dbReference type="PANTHER" id="PTHR39426">
    <property type="entry name" value="HOMOLOGY TO DEATH-ON-CURING PROTEIN OF PHAGE P1"/>
    <property type="match status" value="1"/>
</dbReference>
<dbReference type="GO" id="GO:0016301">
    <property type="term" value="F:kinase activity"/>
    <property type="evidence" value="ECO:0007669"/>
    <property type="project" value="InterPro"/>
</dbReference>
<dbReference type="PROSITE" id="PS51459">
    <property type="entry name" value="FIDO"/>
    <property type="match status" value="1"/>
</dbReference>